<feature type="chain" id="PRO_5042906442" description="Receptor-like serine/threonine-protein kinase" evidence="22">
    <location>
        <begin position="29"/>
        <end position="793"/>
    </location>
</feature>
<dbReference type="InterPro" id="IPR024171">
    <property type="entry name" value="SRK-like_kinase"/>
</dbReference>
<feature type="transmembrane region" description="Helical" evidence="21">
    <location>
        <begin position="441"/>
        <end position="463"/>
    </location>
</feature>
<feature type="binding site" evidence="20">
    <location>
        <position position="521"/>
    </location>
    <ligand>
        <name>ATP</name>
        <dbReference type="ChEBI" id="CHEBI:30616"/>
    </ligand>
</feature>
<dbReference type="GO" id="GO:0005524">
    <property type="term" value="F:ATP binding"/>
    <property type="evidence" value="ECO:0007669"/>
    <property type="project" value="UniProtKB-UniRule"/>
</dbReference>
<dbReference type="InterPro" id="IPR008271">
    <property type="entry name" value="Ser/Thr_kinase_AS"/>
</dbReference>
<evidence type="ECO:0000313" key="27">
    <source>
        <dbReference type="Proteomes" id="UP001417504"/>
    </source>
</evidence>
<name>A0AAP0KNY5_9MAGN</name>
<evidence type="ECO:0000256" key="7">
    <source>
        <dbReference type="ARBA" id="ARBA00022729"/>
    </source>
</evidence>
<dbReference type="PANTHER" id="PTHR47974">
    <property type="entry name" value="OS07G0415500 PROTEIN"/>
    <property type="match status" value="1"/>
</dbReference>
<keyword evidence="11 19" id="KW-0067">ATP-binding</keyword>
<evidence type="ECO:0000256" key="3">
    <source>
        <dbReference type="ARBA" id="ARBA00022527"/>
    </source>
</evidence>
<proteinExistence type="inferred from homology"/>
<protein>
    <recommendedName>
        <fullName evidence="19">Receptor-like serine/threonine-protein kinase</fullName>
        <ecNumber evidence="19">2.7.11.1</ecNumber>
    </recommendedName>
</protein>
<dbReference type="InterPro" id="IPR011009">
    <property type="entry name" value="Kinase-like_dom_sf"/>
</dbReference>
<evidence type="ECO:0000256" key="16">
    <source>
        <dbReference type="ARBA" id="ARBA00023180"/>
    </source>
</evidence>
<evidence type="ECO:0000256" key="9">
    <source>
        <dbReference type="ARBA" id="ARBA00022741"/>
    </source>
</evidence>
<keyword evidence="27" id="KW-1185">Reference proteome</keyword>
<comment type="caution">
    <text evidence="26">The sequence shown here is derived from an EMBL/GenBank/DDBJ whole genome shotgun (WGS) entry which is preliminary data.</text>
</comment>
<evidence type="ECO:0000256" key="1">
    <source>
        <dbReference type="ARBA" id="ARBA00004251"/>
    </source>
</evidence>
<feature type="domain" description="Apple" evidence="25">
    <location>
        <begin position="351"/>
        <end position="425"/>
    </location>
</feature>
<dbReference type="PROSITE" id="PS50927">
    <property type="entry name" value="BULB_LECTIN"/>
    <property type="match status" value="1"/>
</dbReference>
<evidence type="ECO:0000256" key="11">
    <source>
        <dbReference type="ARBA" id="ARBA00022840"/>
    </source>
</evidence>
<dbReference type="SMART" id="SM00108">
    <property type="entry name" value="B_lectin"/>
    <property type="match status" value="1"/>
</dbReference>
<reference evidence="26 27" key="1">
    <citation type="submission" date="2024-01" db="EMBL/GenBank/DDBJ databases">
        <title>Genome assemblies of Stephania.</title>
        <authorList>
            <person name="Yang L."/>
        </authorList>
    </citation>
    <scope>NUCLEOTIDE SEQUENCE [LARGE SCALE GENOMIC DNA]</scope>
    <source>
        <strain evidence="26">QJT</strain>
        <tissue evidence="26">Leaf</tissue>
    </source>
</reference>
<dbReference type="GO" id="GO:0005886">
    <property type="term" value="C:plasma membrane"/>
    <property type="evidence" value="ECO:0007669"/>
    <property type="project" value="UniProtKB-SubCell"/>
</dbReference>
<dbReference type="InterPro" id="IPR017441">
    <property type="entry name" value="Protein_kinase_ATP_BS"/>
</dbReference>
<dbReference type="GO" id="GO:0048544">
    <property type="term" value="P:recognition of pollen"/>
    <property type="evidence" value="ECO:0007669"/>
    <property type="project" value="InterPro"/>
</dbReference>
<keyword evidence="15" id="KW-0675">Receptor</keyword>
<dbReference type="Pfam" id="PF01453">
    <property type="entry name" value="B_lectin"/>
    <property type="match status" value="1"/>
</dbReference>
<keyword evidence="13 21" id="KW-0472">Membrane</keyword>
<keyword evidence="12 21" id="KW-1133">Transmembrane helix</keyword>
<evidence type="ECO:0000256" key="8">
    <source>
        <dbReference type="ARBA" id="ARBA00022734"/>
    </source>
</evidence>
<keyword evidence="10 19" id="KW-0418">Kinase</keyword>
<keyword evidence="3 19" id="KW-0723">Serine/threonine-protein kinase</keyword>
<keyword evidence="2" id="KW-1003">Cell membrane</keyword>
<dbReference type="InterPro" id="IPR001480">
    <property type="entry name" value="Bulb-type_lectin_dom"/>
</dbReference>
<keyword evidence="8" id="KW-0430">Lectin</keyword>
<dbReference type="PIRSF" id="PIRSF000641">
    <property type="entry name" value="SRK"/>
    <property type="match status" value="1"/>
</dbReference>
<dbReference type="FunFam" id="1.10.510.10:FF:000227">
    <property type="entry name" value="Serine/threonine-protein kinase"/>
    <property type="match status" value="1"/>
</dbReference>
<gene>
    <name evidence="26" type="ORF">Sjap_003537</name>
</gene>
<keyword evidence="16" id="KW-0325">Glycoprotein</keyword>
<dbReference type="SUPFAM" id="SSF51110">
    <property type="entry name" value="alpha-D-mannose-specific plant lectins"/>
    <property type="match status" value="1"/>
</dbReference>
<keyword evidence="4" id="KW-0597">Phosphoprotein</keyword>
<dbReference type="Gene3D" id="2.90.10.10">
    <property type="entry name" value="Bulb-type lectin domain"/>
    <property type="match status" value="1"/>
</dbReference>
<evidence type="ECO:0000256" key="15">
    <source>
        <dbReference type="ARBA" id="ARBA00023170"/>
    </source>
</evidence>
<evidence type="ECO:0000256" key="21">
    <source>
        <dbReference type="SAM" id="Phobius"/>
    </source>
</evidence>
<feature type="signal peptide" evidence="22">
    <location>
        <begin position="1"/>
        <end position="28"/>
    </location>
</feature>
<dbReference type="CDD" id="cd00028">
    <property type="entry name" value="B_lectin"/>
    <property type="match status" value="1"/>
</dbReference>
<evidence type="ECO:0000313" key="26">
    <source>
        <dbReference type="EMBL" id="KAK9156057.1"/>
    </source>
</evidence>
<evidence type="ECO:0000256" key="2">
    <source>
        <dbReference type="ARBA" id="ARBA00022475"/>
    </source>
</evidence>
<evidence type="ECO:0000256" key="13">
    <source>
        <dbReference type="ARBA" id="ARBA00023136"/>
    </source>
</evidence>
<dbReference type="CDD" id="cd14066">
    <property type="entry name" value="STKc_IRAK"/>
    <property type="match status" value="1"/>
</dbReference>
<dbReference type="PROSITE" id="PS00108">
    <property type="entry name" value="PROTEIN_KINASE_ST"/>
    <property type="match status" value="1"/>
</dbReference>
<dbReference type="EMBL" id="JBBNAE010000001">
    <property type="protein sequence ID" value="KAK9156057.1"/>
    <property type="molecule type" value="Genomic_DNA"/>
</dbReference>
<keyword evidence="5 19" id="KW-0808">Transferase</keyword>
<dbReference type="FunFam" id="2.90.10.10:FF:000009">
    <property type="entry name" value="Receptor-like serine/threonine-protein kinase SD1-8"/>
    <property type="match status" value="1"/>
</dbReference>
<evidence type="ECO:0000259" key="23">
    <source>
        <dbReference type="PROSITE" id="PS50011"/>
    </source>
</evidence>
<keyword evidence="9 19" id="KW-0547">Nucleotide-binding</keyword>
<keyword evidence="7 22" id="KW-0732">Signal</keyword>
<evidence type="ECO:0000256" key="6">
    <source>
        <dbReference type="ARBA" id="ARBA00022692"/>
    </source>
</evidence>
<evidence type="ECO:0000256" key="19">
    <source>
        <dbReference type="PIRNR" id="PIRNR000641"/>
    </source>
</evidence>
<dbReference type="CDD" id="cd01098">
    <property type="entry name" value="PAN_AP_plant"/>
    <property type="match status" value="1"/>
</dbReference>
<dbReference type="SMART" id="SM00220">
    <property type="entry name" value="S_TKc"/>
    <property type="match status" value="1"/>
</dbReference>
<evidence type="ECO:0000256" key="4">
    <source>
        <dbReference type="ARBA" id="ARBA00022553"/>
    </source>
</evidence>
<dbReference type="PANTHER" id="PTHR47974:SF19">
    <property type="entry name" value="RECEPTOR-LIKE SERINE_THREONINE-PROTEIN KINASE"/>
    <property type="match status" value="1"/>
</dbReference>
<evidence type="ECO:0000256" key="22">
    <source>
        <dbReference type="SAM" id="SignalP"/>
    </source>
</evidence>
<evidence type="ECO:0000256" key="5">
    <source>
        <dbReference type="ARBA" id="ARBA00022679"/>
    </source>
</evidence>
<evidence type="ECO:0000259" key="24">
    <source>
        <dbReference type="PROSITE" id="PS50927"/>
    </source>
</evidence>
<dbReference type="FunFam" id="3.30.200.20:FF:000370">
    <property type="entry name" value="Receptor-like protein kinase 4"/>
    <property type="match status" value="1"/>
</dbReference>
<feature type="domain" description="Bulb-type lectin" evidence="24">
    <location>
        <begin position="35"/>
        <end position="160"/>
    </location>
</feature>
<evidence type="ECO:0000256" key="17">
    <source>
        <dbReference type="ARBA" id="ARBA00047899"/>
    </source>
</evidence>
<dbReference type="InterPro" id="IPR000719">
    <property type="entry name" value="Prot_kinase_dom"/>
</dbReference>
<evidence type="ECO:0000256" key="20">
    <source>
        <dbReference type="PROSITE-ProRule" id="PRU10141"/>
    </source>
</evidence>
<evidence type="ECO:0000256" key="14">
    <source>
        <dbReference type="ARBA" id="ARBA00023157"/>
    </source>
</evidence>
<keyword evidence="14" id="KW-1015">Disulfide bond</keyword>
<evidence type="ECO:0000256" key="12">
    <source>
        <dbReference type="ARBA" id="ARBA00022989"/>
    </source>
</evidence>
<comment type="catalytic activity">
    <reaction evidence="17 19">
        <text>L-threonyl-[protein] + ATP = O-phospho-L-threonyl-[protein] + ADP + H(+)</text>
        <dbReference type="Rhea" id="RHEA:46608"/>
        <dbReference type="Rhea" id="RHEA-COMP:11060"/>
        <dbReference type="Rhea" id="RHEA-COMP:11605"/>
        <dbReference type="ChEBI" id="CHEBI:15378"/>
        <dbReference type="ChEBI" id="CHEBI:30013"/>
        <dbReference type="ChEBI" id="CHEBI:30616"/>
        <dbReference type="ChEBI" id="CHEBI:61977"/>
        <dbReference type="ChEBI" id="CHEBI:456216"/>
        <dbReference type="EC" id="2.7.11.1"/>
    </reaction>
</comment>
<dbReference type="PROSITE" id="PS00107">
    <property type="entry name" value="PROTEIN_KINASE_ATP"/>
    <property type="match status" value="1"/>
</dbReference>
<feature type="domain" description="Protein kinase" evidence="23">
    <location>
        <begin position="492"/>
        <end position="778"/>
    </location>
</feature>
<comment type="similarity">
    <text evidence="19">Belongs to the protein kinase superfamily. Ser/Thr protein kinase family.</text>
</comment>
<dbReference type="GO" id="GO:0004674">
    <property type="term" value="F:protein serine/threonine kinase activity"/>
    <property type="evidence" value="ECO:0007669"/>
    <property type="project" value="UniProtKB-KW"/>
</dbReference>
<dbReference type="Pfam" id="PF00954">
    <property type="entry name" value="S_locus_glycop"/>
    <property type="match status" value="1"/>
</dbReference>
<evidence type="ECO:0000256" key="10">
    <source>
        <dbReference type="ARBA" id="ARBA00022777"/>
    </source>
</evidence>
<dbReference type="PROSITE" id="PS50011">
    <property type="entry name" value="PROTEIN_KINASE_DOM"/>
    <property type="match status" value="1"/>
</dbReference>
<dbReference type="InterPro" id="IPR036426">
    <property type="entry name" value="Bulb-type_lectin_dom_sf"/>
</dbReference>
<dbReference type="PROSITE" id="PS50948">
    <property type="entry name" value="PAN"/>
    <property type="match status" value="1"/>
</dbReference>
<dbReference type="GO" id="GO:0030246">
    <property type="term" value="F:carbohydrate binding"/>
    <property type="evidence" value="ECO:0007669"/>
    <property type="project" value="UniProtKB-KW"/>
</dbReference>
<dbReference type="EC" id="2.7.11.1" evidence="19"/>
<dbReference type="SMART" id="SM00473">
    <property type="entry name" value="PAN_AP"/>
    <property type="match status" value="1"/>
</dbReference>
<dbReference type="InterPro" id="IPR000858">
    <property type="entry name" value="S_locus_glycoprot_dom"/>
</dbReference>
<comment type="subcellular location">
    <subcellularLocation>
        <location evidence="1">Cell membrane</location>
        <topology evidence="1">Single-pass type I membrane protein</topology>
    </subcellularLocation>
</comment>
<dbReference type="SUPFAM" id="SSF56112">
    <property type="entry name" value="Protein kinase-like (PK-like)"/>
    <property type="match status" value="1"/>
</dbReference>
<evidence type="ECO:0000256" key="18">
    <source>
        <dbReference type="ARBA" id="ARBA00048679"/>
    </source>
</evidence>
<comment type="catalytic activity">
    <reaction evidence="18 19">
        <text>L-seryl-[protein] + ATP = O-phospho-L-seryl-[protein] + ADP + H(+)</text>
        <dbReference type="Rhea" id="RHEA:17989"/>
        <dbReference type="Rhea" id="RHEA-COMP:9863"/>
        <dbReference type="Rhea" id="RHEA-COMP:11604"/>
        <dbReference type="ChEBI" id="CHEBI:15378"/>
        <dbReference type="ChEBI" id="CHEBI:29999"/>
        <dbReference type="ChEBI" id="CHEBI:30616"/>
        <dbReference type="ChEBI" id="CHEBI:83421"/>
        <dbReference type="ChEBI" id="CHEBI:456216"/>
        <dbReference type="EC" id="2.7.11.1"/>
    </reaction>
</comment>
<dbReference type="Pfam" id="PF00069">
    <property type="entry name" value="Pkinase"/>
    <property type="match status" value="1"/>
</dbReference>
<dbReference type="Proteomes" id="UP001417504">
    <property type="component" value="Unassembled WGS sequence"/>
</dbReference>
<dbReference type="Gene3D" id="1.10.510.10">
    <property type="entry name" value="Transferase(Phosphotransferase) domain 1"/>
    <property type="match status" value="1"/>
</dbReference>
<keyword evidence="6 21" id="KW-0812">Transmembrane</keyword>
<accession>A0AAP0KNY5</accession>
<dbReference type="Gene3D" id="3.30.200.20">
    <property type="entry name" value="Phosphorylase Kinase, domain 1"/>
    <property type="match status" value="1"/>
</dbReference>
<sequence length="793" mass="88332">MSLCVEMRDKLLFFFVLSPLLLIFSSKALHCNAAADTISAGQSLTANQTIVSKGGDFELGFFTPGKSLKHYLGIWYTKTYGQSRTVIWVANRDEPIIDLSSSELKLLENGNLVILNESKASIWSTNSTSTASNSLELILGDDGNLVLRNRLNPSVVIWQSFDHLTDTWIPGAKLKYDKRSKRAVKLISWKNSEDPSPGLFSLELTSDSEFVIIWNRSRQYWTSGVWDGQGFSLVPEMKSRSTFNYSFTSNENESYITYYLYDKNMRARLKVDLSGQVKQFLSLEATKEWNLVLSKPLSPCNVYTYCGPFGCCNNVEDSSCQCLQGFKEKSPQDLNLGDPSGGCVRKTPLLCRKKDKFLLMSSMKAPVNPVPSAVDSSANCQSACLNNCSCNAYLYNSTGCSLWYGDLLNIQQLDNGGDELYIRVAPSEVSSSKKESIYRPVTLGAIAGTLVLLGLVLVAIWLWGKRGSVETPNAVEGSLVAFTYRDLKNASKNFSEIVGSGAFGSVFKGILPDSTLIAVKKLEGISQGEKQFRSEVSTIGLIQHANLVRLRGFCCEGNKRMIVYDFMPNRSLNTHLFHQKDSNVLSWNIRYQIAIGIARGIAYLHDECRDYIIHCDIKPENILLDADFTPKVADFGLAKLVCREFSRVVTTMRGTIGYMAPEWSSGVAITTKADVYSFGMMLFEIISGRRNLKQSKDGKAWFFPTWAANKVISEGQPVLSILDSKLEGNADVEELTRAFRVACWCIQEEAVQRPSMGQVVQILKGLLEANPPPIQSYLQSLVENEKTENFFSE</sequence>
<evidence type="ECO:0000259" key="25">
    <source>
        <dbReference type="PROSITE" id="PS50948"/>
    </source>
</evidence>
<organism evidence="26 27">
    <name type="scientific">Stephania japonica</name>
    <dbReference type="NCBI Taxonomy" id="461633"/>
    <lineage>
        <taxon>Eukaryota</taxon>
        <taxon>Viridiplantae</taxon>
        <taxon>Streptophyta</taxon>
        <taxon>Embryophyta</taxon>
        <taxon>Tracheophyta</taxon>
        <taxon>Spermatophyta</taxon>
        <taxon>Magnoliopsida</taxon>
        <taxon>Ranunculales</taxon>
        <taxon>Menispermaceae</taxon>
        <taxon>Menispermoideae</taxon>
        <taxon>Cissampelideae</taxon>
        <taxon>Stephania</taxon>
    </lineage>
</organism>
<dbReference type="AlphaFoldDB" id="A0AAP0KNY5"/>
<dbReference type="InterPro" id="IPR003609">
    <property type="entry name" value="Pan_app"/>
</dbReference>
<dbReference type="Pfam" id="PF08276">
    <property type="entry name" value="PAN_2"/>
    <property type="match status" value="1"/>
</dbReference>